<evidence type="ECO:0000313" key="2">
    <source>
        <dbReference type="Proteomes" id="UP000049855"/>
    </source>
</evidence>
<sequence length="67" mass="8239">MDLWDGYQWRRKNNDDTLAYYVCRLMNLQLKDPIQPAQISRFNEDPEIKKKTEVEYLQERFKDALKE</sequence>
<dbReference type="EMBL" id="CTRP01000012">
    <property type="protein sequence ID" value="CQR73301.1"/>
    <property type="molecule type" value="Genomic_DNA"/>
</dbReference>
<organism evidence="1 2">
    <name type="scientific">Sporomusa ovata</name>
    <dbReference type="NCBI Taxonomy" id="2378"/>
    <lineage>
        <taxon>Bacteria</taxon>
        <taxon>Bacillati</taxon>
        <taxon>Bacillota</taxon>
        <taxon>Negativicutes</taxon>
        <taxon>Selenomonadales</taxon>
        <taxon>Sporomusaceae</taxon>
        <taxon>Sporomusa</taxon>
    </lineage>
</organism>
<protein>
    <submittedName>
        <fullName evidence="1">Uncharacterized protein</fullName>
    </submittedName>
</protein>
<evidence type="ECO:0000313" key="1">
    <source>
        <dbReference type="EMBL" id="CQR73301.1"/>
    </source>
</evidence>
<accession>A0A0U1L0W3</accession>
<keyword evidence="2" id="KW-1185">Reference proteome</keyword>
<proteinExistence type="predicted"/>
<reference evidence="2" key="1">
    <citation type="submission" date="2015-03" db="EMBL/GenBank/DDBJ databases">
        <authorList>
            <person name="Nijsse Bart"/>
        </authorList>
    </citation>
    <scope>NUCLEOTIDE SEQUENCE [LARGE SCALE GENOMIC DNA]</scope>
</reference>
<dbReference type="AlphaFoldDB" id="A0A0U1L0W3"/>
<name>A0A0U1L0W3_9FIRM</name>
<dbReference type="Proteomes" id="UP000049855">
    <property type="component" value="Unassembled WGS sequence"/>
</dbReference>
<gene>
    <name evidence="1" type="ORF">SpAn4DRAFT_2533</name>
</gene>